<sequence>MDLKNHPRPNQKTTIWEAPGKIKTKLPYPHTRIERYHELRAMADEAGNDYTLRQFIGCKIFDLLAITDEQYQSRIEYEHKYLSH</sequence>
<organism evidence="1 2">
    <name type="scientific">Serratia phage vB_SmaM_ 2050HW</name>
    <dbReference type="NCBI Taxonomy" id="2024252"/>
    <lineage>
        <taxon>Viruses</taxon>
        <taxon>Duplodnaviria</taxon>
        <taxon>Heunggongvirae</taxon>
        <taxon>Uroviricota</taxon>
        <taxon>Caudoviricetes</taxon>
        <taxon>Chimalliviridae</taxon>
        <taxon>Moabitevirus</taxon>
        <taxon>Moabitevirus mv2050HW</taxon>
    </lineage>
</organism>
<dbReference type="EMBL" id="MF285618">
    <property type="protein sequence ID" value="ATA65463.1"/>
    <property type="molecule type" value="Genomic_DNA"/>
</dbReference>
<evidence type="ECO:0000313" key="1">
    <source>
        <dbReference type="EMBL" id="ATA65463.1"/>
    </source>
</evidence>
<accession>A0A289ZTB2</accession>
<evidence type="ECO:0000313" key="2">
    <source>
        <dbReference type="Proteomes" id="UP000223363"/>
    </source>
</evidence>
<name>A0A289ZTB2_9CAUD</name>
<keyword evidence="2" id="KW-1185">Reference proteome</keyword>
<protein>
    <submittedName>
        <fullName evidence="1">Uncharacterized protein</fullName>
    </submittedName>
</protein>
<dbReference type="Proteomes" id="UP000223363">
    <property type="component" value="Segment"/>
</dbReference>
<reference evidence="2" key="1">
    <citation type="submission" date="2017-06" db="EMBL/GenBank/DDBJ databases">
        <authorList>
            <person name="Zhao X."/>
        </authorList>
    </citation>
    <scope>NUCLEOTIDE SEQUENCE [LARGE SCALE GENOMIC DNA]</scope>
</reference>
<proteinExistence type="predicted"/>
<gene>
    <name evidence="1" type="ORF">2050HW_00128</name>
</gene>